<evidence type="ECO:0000256" key="1">
    <source>
        <dbReference type="SAM" id="MobiDB-lite"/>
    </source>
</evidence>
<organism evidence="2 3">
    <name type="scientific">Candidatus Sungiibacteriota bacterium</name>
    <dbReference type="NCBI Taxonomy" id="2750080"/>
    <lineage>
        <taxon>Bacteria</taxon>
        <taxon>Candidatus Sungiibacteriota</taxon>
    </lineage>
</organism>
<feature type="compositionally biased region" description="Pro residues" evidence="1">
    <location>
        <begin position="56"/>
        <end position="73"/>
    </location>
</feature>
<evidence type="ECO:0000313" key="2">
    <source>
        <dbReference type="EMBL" id="MBI3627622.1"/>
    </source>
</evidence>
<accession>A0A9D6QTY3</accession>
<feature type="region of interest" description="Disordered" evidence="1">
    <location>
        <begin position="42"/>
        <end position="84"/>
    </location>
</feature>
<proteinExistence type="predicted"/>
<reference evidence="2" key="1">
    <citation type="submission" date="2020-07" db="EMBL/GenBank/DDBJ databases">
        <title>Huge and variable diversity of episymbiotic CPR bacteria and DPANN archaea in groundwater ecosystems.</title>
        <authorList>
            <person name="He C.Y."/>
            <person name="Keren R."/>
            <person name="Whittaker M."/>
            <person name="Farag I.F."/>
            <person name="Doudna J."/>
            <person name="Cate J.H.D."/>
            <person name="Banfield J.F."/>
        </authorList>
    </citation>
    <scope>NUCLEOTIDE SEQUENCE</scope>
    <source>
        <strain evidence="2">NC_groundwater_972_Pr1_S-0.2um_49_27</strain>
    </source>
</reference>
<evidence type="ECO:0000313" key="3">
    <source>
        <dbReference type="Proteomes" id="UP000808388"/>
    </source>
</evidence>
<gene>
    <name evidence="2" type="ORF">HY220_02660</name>
</gene>
<dbReference type="Proteomes" id="UP000808388">
    <property type="component" value="Unassembled WGS sequence"/>
</dbReference>
<protein>
    <submittedName>
        <fullName evidence="2">Uncharacterized protein</fullName>
    </submittedName>
</protein>
<comment type="caution">
    <text evidence="2">The sequence shown here is derived from an EMBL/GenBank/DDBJ whole genome shotgun (WGS) entry which is preliminary data.</text>
</comment>
<name>A0A9D6QTY3_9BACT</name>
<dbReference type="EMBL" id="JACQCQ010000009">
    <property type="protein sequence ID" value="MBI3627622.1"/>
    <property type="molecule type" value="Genomic_DNA"/>
</dbReference>
<dbReference type="AlphaFoldDB" id="A0A9D6QTY3"/>
<sequence length="155" mass="15535">MTPTAGIPCSATSVDWGPGAVPLSLTNYGIWVYITGSGHTIDDTQTITTPDCSAGTPPPPPPGTPPPGTPPGNAPVSFTPPTITRGQTTVLSCPACGQGIYSCTGDLGNGSINGQVTLAPTVSQDCTVTGNNGSGSAHVQVNQPVNNFHEVPPVE</sequence>